<gene>
    <name evidence="9" type="ORF">H2O64_20610</name>
</gene>
<feature type="chain" id="PRO_5047445305" evidence="8">
    <location>
        <begin position="23"/>
        <end position="440"/>
    </location>
</feature>
<evidence type="ECO:0000256" key="3">
    <source>
        <dbReference type="ARBA" id="ARBA00022448"/>
    </source>
</evidence>
<name>A0ABR7QEW5_9FLAO</name>
<dbReference type="SUPFAM" id="SSF56954">
    <property type="entry name" value="Outer membrane efflux proteins (OEP)"/>
    <property type="match status" value="1"/>
</dbReference>
<dbReference type="PANTHER" id="PTHR30026:SF20">
    <property type="entry name" value="OUTER MEMBRANE PROTEIN TOLC"/>
    <property type="match status" value="1"/>
</dbReference>
<evidence type="ECO:0000256" key="8">
    <source>
        <dbReference type="SAM" id="SignalP"/>
    </source>
</evidence>
<keyword evidence="10" id="KW-1185">Reference proteome</keyword>
<proteinExistence type="inferred from homology"/>
<feature type="signal peptide" evidence="8">
    <location>
        <begin position="1"/>
        <end position="22"/>
    </location>
</feature>
<dbReference type="EMBL" id="JACGWS010000016">
    <property type="protein sequence ID" value="MBC8757087.1"/>
    <property type="molecule type" value="Genomic_DNA"/>
</dbReference>
<dbReference type="Gene3D" id="1.20.1600.10">
    <property type="entry name" value="Outer membrane efflux proteins (OEP)"/>
    <property type="match status" value="1"/>
</dbReference>
<protein>
    <submittedName>
        <fullName evidence="9">TolC family protein</fullName>
    </submittedName>
</protein>
<accession>A0ABR7QEW5</accession>
<comment type="similarity">
    <text evidence="2">Belongs to the outer membrane factor (OMF) (TC 1.B.17) family.</text>
</comment>
<evidence type="ECO:0000313" key="10">
    <source>
        <dbReference type="Proteomes" id="UP000619238"/>
    </source>
</evidence>
<comment type="subcellular location">
    <subcellularLocation>
        <location evidence="1">Cell outer membrane</location>
    </subcellularLocation>
</comment>
<keyword evidence="4" id="KW-1134">Transmembrane beta strand</keyword>
<dbReference type="PANTHER" id="PTHR30026">
    <property type="entry name" value="OUTER MEMBRANE PROTEIN TOLC"/>
    <property type="match status" value="1"/>
</dbReference>
<evidence type="ECO:0000256" key="1">
    <source>
        <dbReference type="ARBA" id="ARBA00004442"/>
    </source>
</evidence>
<dbReference type="InterPro" id="IPR051906">
    <property type="entry name" value="TolC-like"/>
</dbReference>
<evidence type="ECO:0000256" key="7">
    <source>
        <dbReference type="ARBA" id="ARBA00023237"/>
    </source>
</evidence>
<evidence type="ECO:0000313" key="9">
    <source>
        <dbReference type="EMBL" id="MBC8757087.1"/>
    </source>
</evidence>
<evidence type="ECO:0000256" key="4">
    <source>
        <dbReference type="ARBA" id="ARBA00022452"/>
    </source>
</evidence>
<sequence>MNKLFFTYFLILFIGNSMFLNAQDILTLDEALKLAVENNVDIAKDKNNEATTKFDKARAFVSLLPSVNGSANLSESTGTNFDQITGVLRTETGQYVNASITASWDILNVFNKIADVKQSKYNHESQKAQLAYTKDFVMLNVVGRYLETLQAIKQDEIFSKFCDVQEEQLKRTQELIRVGSLPGQDFYTQNAEWSRLKSSREDNLNVLNTKKNELILLLRINPAEEIQLDKDLEAKLFKGDINIDSLYLQALEVRNDYKQLQSQALASKYQASLQRSRYIPSISLFYNYGSQYSSFQARTFNEQFLKDNITNTFGLSINVPIFNGMGVRNAVYKARQDYQNAELDVIQVKNDIYVELKNIINTISANKKKVTYRQDQTESAKRAYELEQERYYLGQGNPLDLGVAQRNYIEASLLLNQINYQLMYNRYELLFLTGSIDSLL</sequence>
<keyword evidence="3" id="KW-0813">Transport</keyword>
<keyword evidence="8" id="KW-0732">Signal</keyword>
<dbReference type="RefSeq" id="WP_187564132.1">
    <property type="nucleotide sequence ID" value="NZ_JACGWS010000016.1"/>
</dbReference>
<dbReference type="InterPro" id="IPR003423">
    <property type="entry name" value="OMP_efflux"/>
</dbReference>
<dbReference type="Proteomes" id="UP000619238">
    <property type="component" value="Unassembled WGS sequence"/>
</dbReference>
<comment type="caution">
    <text evidence="9">The sequence shown here is derived from an EMBL/GenBank/DDBJ whole genome shotgun (WGS) entry which is preliminary data.</text>
</comment>
<organism evidence="9 10">
    <name type="scientific">Kordia aestuariivivens</name>
    <dbReference type="NCBI Taxonomy" id="2759037"/>
    <lineage>
        <taxon>Bacteria</taxon>
        <taxon>Pseudomonadati</taxon>
        <taxon>Bacteroidota</taxon>
        <taxon>Flavobacteriia</taxon>
        <taxon>Flavobacteriales</taxon>
        <taxon>Flavobacteriaceae</taxon>
        <taxon>Kordia</taxon>
    </lineage>
</organism>
<keyword evidence="6" id="KW-0472">Membrane</keyword>
<evidence type="ECO:0000256" key="5">
    <source>
        <dbReference type="ARBA" id="ARBA00022692"/>
    </source>
</evidence>
<reference evidence="9 10" key="1">
    <citation type="submission" date="2020-07" db="EMBL/GenBank/DDBJ databases">
        <title>Description of Kordia aestuariivivens sp. nov., isolated from a tidal flat.</title>
        <authorList>
            <person name="Park S."/>
            <person name="Yoon J.-H."/>
        </authorList>
    </citation>
    <scope>NUCLEOTIDE SEQUENCE [LARGE SCALE GENOMIC DNA]</scope>
    <source>
        <strain evidence="9 10">YSTF-M3</strain>
    </source>
</reference>
<dbReference type="Pfam" id="PF02321">
    <property type="entry name" value="OEP"/>
    <property type="match status" value="1"/>
</dbReference>
<keyword evidence="7" id="KW-0998">Cell outer membrane</keyword>
<evidence type="ECO:0000256" key="6">
    <source>
        <dbReference type="ARBA" id="ARBA00023136"/>
    </source>
</evidence>
<keyword evidence="5" id="KW-0812">Transmembrane</keyword>
<evidence type="ECO:0000256" key="2">
    <source>
        <dbReference type="ARBA" id="ARBA00007613"/>
    </source>
</evidence>